<dbReference type="Proteomes" id="UP000681722">
    <property type="component" value="Unassembled WGS sequence"/>
</dbReference>
<keyword evidence="5" id="KW-1185">Reference proteome</keyword>
<dbReference type="EMBL" id="CAJNOQ010005898">
    <property type="protein sequence ID" value="CAF1115691.1"/>
    <property type="molecule type" value="Genomic_DNA"/>
</dbReference>
<dbReference type="Proteomes" id="UP000682733">
    <property type="component" value="Unassembled WGS sequence"/>
</dbReference>
<dbReference type="Proteomes" id="UP000663829">
    <property type="component" value="Unassembled WGS sequence"/>
</dbReference>
<dbReference type="AlphaFoldDB" id="A0A814Q5Q4"/>
<evidence type="ECO:0000313" key="2">
    <source>
        <dbReference type="EMBL" id="CAF1115691.1"/>
    </source>
</evidence>
<dbReference type="EMBL" id="CAJNOK010000888">
    <property type="protein sequence ID" value="CAF0781448.1"/>
    <property type="molecule type" value="Genomic_DNA"/>
</dbReference>
<evidence type="ECO:0000313" key="4">
    <source>
        <dbReference type="EMBL" id="CAF3879609.1"/>
    </source>
</evidence>
<gene>
    <name evidence="2" type="ORF">GPM918_LOCUS19445</name>
    <name evidence="1" type="ORF">OVA965_LOCUS3631</name>
    <name evidence="4" type="ORF">SRO942_LOCUS19442</name>
    <name evidence="3" type="ORF">TMI583_LOCUS3630</name>
</gene>
<evidence type="ECO:0000313" key="1">
    <source>
        <dbReference type="EMBL" id="CAF0781448.1"/>
    </source>
</evidence>
<evidence type="ECO:0000313" key="3">
    <source>
        <dbReference type="EMBL" id="CAF3563134.1"/>
    </source>
</evidence>
<dbReference type="OrthoDB" id="9993842at2759"/>
<sequence>MDSYPLKLIELRDFLQSPSILKETLTFKHDKEKPTPKGITPFSNKINSIFPKKKKTSKYKNSTTNVIFLNQKTICERELCLPENTILFADELDRKRIGIHTKTSNCFARNVTITSGAALASLIPVLTNADDWLIISKLVYSKRYCFNSNKSPTVYGDVIMLLNVSNPFVRCELLKAFHSLHNTFSETQPAYVVIDFTQLLIKWFKKSLHKTDQYHRHGLRWKIQPYKCSVTFGNGRQWRTNGKLFTSNVSKLLRRHDHLLKIMLDFNYLPTIVYSIQFDNLFTYAINEEHEQTLRDMGNGLTLLSVQNLLKLDKKPTKATDDDEFVGKYCVSPLALENQMIPEIVQSSGEPESNVYETKSTLEFSPPVISLNNHPLHHQQCISTSSYPSCYQPTRQYDPLLHGTQRAIFEQVLFNRVNKLKTNHNNPMEALELMKKRSIVCLVEKNINNNNQPNDHQNMSNNFSQQIMLMSRSSQQPQIPASLLLLTNKANSNAQLNRASDI</sequence>
<name>A0A814Q5Q4_9BILA</name>
<comment type="caution">
    <text evidence="2">The sequence shown here is derived from an EMBL/GenBank/DDBJ whole genome shotgun (WGS) entry which is preliminary data.</text>
</comment>
<accession>A0A814Q5Q4</accession>
<reference evidence="2" key="1">
    <citation type="submission" date="2021-02" db="EMBL/GenBank/DDBJ databases">
        <authorList>
            <person name="Nowell W R."/>
        </authorList>
    </citation>
    <scope>NUCLEOTIDE SEQUENCE</scope>
</reference>
<proteinExistence type="predicted"/>
<dbReference type="Proteomes" id="UP000677228">
    <property type="component" value="Unassembled WGS sequence"/>
</dbReference>
<evidence type="ECO:0000313" key="5">
    <source>
        <dbReference type="Proteomes" id="UP000663829"/>
    </source>
</evidence>
<organism evidence="2 5">
    <name type="scientific">Didymodactylos carnosus</name>
    <dbReference type="NCBI Taxonomy" id="1234261"/>
    <lineage>
        <taxon>Eukaryota</taxon>
        <taxon>Metazoa</taxon>
        <taxon>Spiralia</taxon>
        <taxon>Gnathifera</taxon>
        <taxon>Rotifera</taxon>
        <taxon>Eurotatoria</taxon>
        <taxon>Bdelloidea</taxon>
        <taxon>Philodinida</taxon>
        <taxon>Philodinidae</taxon>
        <taxon>Didymodactylos</taxon>
    </lineage>
</organism>
<protein>
    <submittedName>
        <fullName evidence="2">Uncharacterized protein</fullName>
    </submittedName>
</protein>
<dbReference type="EMBL" id="CAJOBA010000888">
    <property type="protein sequence ID" value="CAF3563134.1"/>
    <property type="molecule type" value="Genomic_DNA"/>
</dbReference>
<dbReference type="EMBL" id="CAJOBC010005898">
    <property type="protein sequence ID" value="CAF3879609.1"/>
    <property type="molecule type" value="Genomic_DNA"/>
</dbReference>